<feature type="region of interest" description="Disordered" evidence="1">
    <location>
        <begin position="1"/>
        <end position="254"/>
    </location>
</feature>
<reference evidence="2 3" key="1">
    <citation type="submission" date="2016-07" db="EMBL/GenBank/DDBJ databases">
        <title>Pervasive Adenine N6-methylation of Active Genes in Fungi.</title>
        <authorList>
            <consortium name="DOE Joint Genome Institute"/>
            <person name="Mondo S.J."/>
            <person name="Dannebaum R.O."/>
            <person name="Kuo R.C."/>
            <person name="Labutti K."/>
            <person name="Haridas S."/>
            <person name="Kuo A."/>
            <person name="Salamov A."/>
            <person name="Ahrendt S.R."/>
            <person name="Lipzen A."/>
            <person name="Sullivan W."/>
            <person name="Andreopoulos W.B."/>
            <person name="Clum A."/>
            <person name="Lindquist E."/>
            <person name="Daum C."/>
            <person name="Ramamoorthy G.K."/>
            <person name="Gryganskyi A."/>
            <person name="Culley D."/>
            <person name="Magnuson J.K."/>
            <person name="James T.Y."/>
            <person name="O'Malley M.A."/>
            <person name="Stajich J.E."/>
            <person name="Spatafora J.W."/>
            <person name="Visel A."/>
            <person name="Grigoriev I.V."/>
        </authorList>
    </citation>
    <scope>NUCLEOTIDE SEQUENCE [LARGE SCALE GENOMIC DNA]</scope>
    <source>
        <strain evidence="2 3">68-887.2</strain>
    </source>
</reference>
<feature type="compositionally biased region" description="Basic and acidic residues" evidence="1">
    <location>
        <begin position="234"/>
        <end position="248"/>
    </location>
</feature>
<feature type="compositionally biased region" description="Pro residues" evidence="1">
    <location>
        <begin position="136"/>
        <end position="152"/>
    </location>
</feature>
<feature type="compositionally biased region" description="Polar residues" evidence="1">
    <location>
        <begin position="201"/>
        <end position="210"/>
    </location>
</feature>
<dbReference type="PANTHER" id="PTHR37327">
    <property type="entry name" value="CHROMOSOME 1, WHOLE GENOME SHOTGUN SEQUENCE"/>
    <property type="match status" value="1"/>
</dbReference>
<dbReference type="InterPro" id="IPR036181">
    <property type="entry name" value="MIT_dom_sf"/>
</dbReference>
<keyword evidence="3" id="KW-1185">Reference proteome</keyword>
<feature type="compositionally biased region" description="Polar residues" evidence="1">
    <location>
        <begin position="594"/>
        <end position="607"/>
    </location>
</feature>
<feature type="compositionally biased region" description="Polar residues" evidence="1">
    <location>
        <begin position="176"/>
        <end position="185"/>
    </location>
</feature>
<feature type="region of interest" description="Disordered" evidence="1">
    <location>
        <begin position="302"/>
        <end position="321"/>
    </location>
</feature>
<dbReference type="SUPFAM" id="SSF116846">
    <property type="entry name" value="MIT domain"/>
    <property type="match status" value="1"/>
</dbReference>
<organism evidence="2 3">
    <name type="scientific">Naematelia encephala</name>
    <dbReference type="NCBI Taxonomy" id="71784"/>
    <lineage>
        <taxon>Eukaryota</taxon>
        <taxon>Fungi</taxon>
        <taxon>Dikarya</taxon>
        <taxon>Basidiomycota</taxon>
        <taxon>Agaricomycotina</taxon>
        <taxon>Tremellomycetes</taxon>
        <taxon>Tremellales</taxon>
        <taxon>Naemateliaceae</taxon>
        <taxon>Naematelia</taxon>
    </lineage>
</organism>
<feature type="region of interest" description="Disordered" evidence="1">
    <location>
        <begin position="517"/>
        <end position="794"/>
    </location>
</feature>
<feature type="compositionally biased region" description="Low complexity" evidence="1">
    <location>
        <begin position="218"/>
        <end position="231"/>
    </location>
</feature>
<gene>
    <name evidence="2" type="ORF">BCR39DRAFT_545930</name>
</gene>
<evidence type="ECO:0000256" key="1">
    <source>
        <dbReference type="SAM" id="MobiDB-lite"/>
    </source>
</evidence>
<feature type="compositionally biased region" description="Polar residues" evidence="1">
    <location>
        <begin position="634"/>
        <end position="667"/>
    </location>
</feature>
<sequence length="1104" mass="117053">MQNGQALVEMTAQGPGAAGPSVFSTPPRTSPRNSSLPQPRALDPEDGFLGTIARWSDAGPEDGAGFSTARTSHLIGLKGLGLSPPPPPPPGPPPSEPPPLPPSASHPFATHSRTSSGVSRASGRMSTVNAFRKAPNTPPSHPPPAEGLPPTPTQSSSSSPLVSKIPLAPGQRTRHPSLSSNVTKRSSMSPPSSPQFSISPRTTSLLNPSQLAGAGEASSSSSVSGSHRVSSNQLEHHSPPARRSDSSKPPRTPSRHLLQSALDLAQKAVEMDKNNDVLGALAAYREAVARLKSVMERVGVEPTREDGRRRRSTVGKSEEEGRTLRGIHDAYVARIQLLSSYEGAMHAESSTAGALRTPPRNARNTLALHATDHPSTSTSILVPAGRNDARAVNGQPYVDENPRPSMEEGAYGIGNLMLATSDQSFDESLVGSSPPVAGRPPREPRTRVSSGQLPPTTIGERPPSLSTPLDFEQPDLRRRASISLQEALDEVANNASSSSIAPIIPPPRRQSITAASIGLGRPNSNPVFPPGPSSRPVSQETRTSSWRRPSQPSVGIETELSLDGRDDGVEVLAKSPHGPPSPFVEGSMGRSDSLPLTRTESSGSSAQSRHRLSAKELVDRPLPPLPNSAPVRDSTGQLRQDMSSQRPPSGSGFMVSNSTTQGTISQRRQSRLTEGMASISEMASPPRPDIEGLPRSTAFPFDSGHQRAVSSPSLGHRVRAISHPGHRTSQSHHQPSPSEGDLPPLPALPAKAPFLSQTQTKVPIGPDKSNRLGPGVGPGLRIDTYSNSQGLAPPISIHSQNDASLGSRSLPPLSGVNSVGSGSLISPVPETQPSGFIHRPFHLLRILCLSMDPESSGSYLTGAIHISSAVWKPSNWAKTPSSSSSSAGTATIPKPLAPPKILAQDIKVRVIEALCMHNEIIRQTGAVLLDGPRETRYGAGGRPLNVGAGANVIIARAEEFVGVLEGLDEEMEASYKLLMKAGVGVGSWKGKGKKNGSALSWGSRITKTMDKMTNNKAMDSPDKYVDLLSNLCYSAQVIDEHLSCFTGPCTPAYHVLPEKLYRQIESRITRTAEFVGAVVVPFILDDFKQFFLRYLKGGVRYLED</sequence>
<feature type="compositionally biased region" description="Polar residues" evidence="1">
    <location>
        <begin position="111"/>
        <end position="129"/>
    </location>
</feature>
<dbReference type="Proteomes" id="UP000193986">
    <property type="component" value="Unassembled WGS sequence"/>
</dbReference>
<feature type="compositionally biased region" description="Basic residues" evidence="1">
    <location>
        <begin position="716"/>
        <end position="730"/>
    </location>
</feature>
<feature type="compositionally biased region" description="Polar residues" evidence="1">
    <location>
        <begin position="535"/>
        <end position="553"/>
    </location>
</feature>
<feature type="region of interest" description="Disordered" evidence="1">
    <location>
        <begin position="424"/>
        <end position="474"/>
    </location>
</feature>
<dbReference type="Gene3D" id="1.20.58.80">
    <property type="entry name" value="Phosphotransferase system, lactose/cellobiose-type IIA subunit"/>
    <property type="match status" value="1"/>
</dbReference>
<proteinExistence type="predicted"/>
<dbReference type="OrthoDB" id="2245455at2759"/>
<dbReference type="STRING" id="71784.A0A1Y2AS42"/>
<protein>
    <submittedName>
        <fullName evidence="2">Uncharacterized protein</fullName>
    </submittedName>
</protein>
<evidence type="ECO:0000313" key="2">
    <source>
        <dbReference type="EMBL" id="ORY24785.1"/>
    </source>
</evidence>
<accession>A0A1Y2AS42</accession>
<feature type="compositionally biased region" description="Low complexity" evidence="1">
    <location>
        <begin position="186"/>
        <end position="200"/>
    </location>
</feature>
<dbReference type="EMBL" id="MCFC01000064">
    <property type="protein sequence ID" value="ORY24785.1"/>
    <property type="molecule type" value="Genomic_DNA"/>
</dbReference>
<evidence type="ECO:0000313" key="3">
    <source>
        <dbReference type="Proteomes" id="UP000193986"/>
    </source>
</evidence>
<dbReference type="AlphaFoldDB" id="A0A1Y2AS42"/>
<comment type="caution">
    <text evidence="2">The sequence shown here is derived from an EMBL/GenBank/DDBJ whole genome shotgun (WGS) entry which is preliminary data.</text>
</comment>
<name>A0A1Y2AS42_9TREE</name>
<feature type="compositionally biased region" description="Low complexity" evidence="1">
    <location>
        <begin position="24"/>
        <end position="37"/>
    </location>
</feature>
<dbReference type="InParanoid" id="A0A1Y2AS42"/>
<feature type="compositionally biased region" description="Pro residues" evidence="1">
    <location>
        <begin position="83"/>
        <end position="104"/>
    </location>
</feature>
<dbReference type="PANTHER" id="PTHR37327:SF1">
    <property type="entry name" value="MICROTUBULE INTERACTING AND TRANSPORT DOMAIN-CONTAINING PROTEIN"/>
    <property type="match status" value="1"/>
</dbReference>